<feature type="region of interest" description="Disordered" evidence="1">
    <location>
        <begin position="1"/>
        <end position="59"/>
    </location>
</feature>
<keyword evidence="3" id="KW-1185">Reference proteome</keyword>
<gene>
    <name evidence="2" type="ORF">ACFFX0_23530</name>
</gene>
<evidence type="ECO:0000313" key="3">
    <source>
        <dbReference type="Proteomes" id="UP001589575"/>
    </source>
</evidence>
<protein>
    <submittedName>
        <fullName evidence="2">Uncharacterized protein</fullName>
    </submittedName>
</protein>
<reference evidence="2 3" key="1">
    <citation type="submission" date="2024-09" db="EMBL/GenBank/DDBJ databases">
        <authorList>
            <person name="Sun Q."/>
            <person name="Mori K."/>
        </authorList>
    </citation>
    <scope>NUCLEOTIDE SEQUENCE [LARGE SCALE GENOMIC DNA]</scope>
    <source>
        <strain evidence="2 3">CCM 7609</strain>
    </source>
</reference>
<proteinExistence type="predicted"/>
<accession>A0ABV5G514</accession>
<dbReference type="EMBL" id="JBHMFI010000001">
    <property type="protein sequence ID" value="MFB9074002.1"/>
    <property type="molecule type" value="Genomic_DNA"/>
</dbReference>
<organism evidence="2 3">
    <name type="scientific">Citricoccus parietis</name>
    <dbReference type="NCBI Taxonomy" id="592307"/>
    <lineage>
        <taxon>Bacteria</taxon>
        <taxon>Bacillati</taxon>
        <taxon>Actinomycetota</taxon>
        <taxon>Actinomycetes</taxon>
        <taxon>Micrococcales</taxon>
        <taxon>Micrococcaceae</taxon>
        <taxon>Citricoccus</taxon>
    </lineage>
</organism>
<comment type="caution">
    <text evidence="2">The sequence shown here is derived from an EMBL/GenBank/DDBJ whole genome shotgun (WGS) entry which is preliminary data.</text>
</comment>
<dbReference type="Proteomes" id="UP001589575">
    <property type="component" value="Unassembled WGS sequence"/>
</dbReference>
<evidence type="ECO:0000313" key="2">
    <source>
        <dbReference type="EMBL" id="MFB9074002.1"/>
    </source>
</evidence>
<evidence type="ECO:0000256" key="1">
    <source>
        <dbReference type="SAM" id="MobiDB-lite"/>
    </source>
</evidence>
<sequence length="59" mass="6671">MRAPARRRTRGRAEPRWPGSGPPPTARSCPTGRSGDHRPRVLLRYGGDTDGQVRHRLRQ</sequence>
<name>A0ABV5G514_9MICC</name>
<feature type="compositionally biased region" description="Basic residues" evidence="1">
    <location>
        <begin position="1"/>
        <end position="10"/>
    </location>
</feature>